<comment type="caution">
    <text evidence="1">The sequence shown here is derived from an EMBL/GenBank/DDBJ whole genome shotgun (WGS) entry which is preliminary data.</text>
</comment>
<protein>
    <submittedName>
        <fullName evidence="1">Uncharacterized protein</fullName>
    </submittedName>
</protein>
<dbReference type="Proteomes" id="UP000031971">
    <property type="component" value="Unassembled WGS sequence"/>
</dbReference>
<evidence type="ECO:0000313" key="1">
    <source>
        <dbReference type="EMBL" id="KIM00313.1"/>
    </source>
</evidence>
<keyword evidence="2" id="KW-1185">Reference proteome</keyword>
<proteinExistence type="predicted"/>
<sequence length="755" mass="80231">MVPVLAHRTGGRAGDGGAVIGAIDGHRDLLGRRAVGAGHREGLGHGFASAQRLHIRIGGIDREGPVAVGPDAERALVGLHRLGRHMGLARIHIGHRQMAGRRMVPVLTHRTGRRAGDGGRVVIASDAHIDRGRSAAERPIRGHNLEAVGLHHARAKMLRIGVGRKRVFARRRVDAHRTVLGDQRVGLVAIGVHQVVTHRVAHIHIRASHMAGPGMILVGGHGIDVSNRRPVIGAGDGDVDRRHIAVHLAVIGHDLEAVMGGLTQTDLVGLIIGREGVLARIRIDGHGSVIGGQAGDLIAVGIDQRIGQRVAIHVTAMSEAFTLGVVVHGHQIIGRQRRLVVDRGHIEARLGRRIAPMAIRDGIAQVHLTVEIVVRREGIGTVMIVGDGAVGGRQIGHRQRVAHIHVMGVLQQIRRMNGNRGVFIAAGQDGIGGHGRTVIGAGDGDADIGGRGAAMPVIDHHREAVMGRLRHTKLVCLVIGREGVFTGLGVDGHGAVFGGQAAHLAAGRIHQREGQAVAILIVDRDFALDRGVVVNRRHFAVLGRRRMIDGSNDLGGLLLNCGNGGRSRSRSLGSLGIGHKASGGSDGLRLNGFPALILEFRVGLGEIREFAHINRLSATGIHSDGMSLVAHVHRQILEHGRRHGIILDPLDGHVEGDVGAASDAAQILDLRVARRTLLHIGEVAQLGVADIDGTRRIVARLPHILLVNVLQHRQVVERLLCILGTSVLVLARLVLAVLVARRIGVVVLGHCRTPR</sequence>
<evidence type="ECO:0000313" key="2">
    <source>
        <dbReference type="Proteomes" id="UP000031971"/>
    </source>
</evidence>
<organism evidence="1 2">
    <name type="scientific">Paramagnetospirillum magnetotacticum MS-1</name>
    <dbReference type="NCBI Taxonomy" id="272627"/>
    <lineage>
        <taxon>Bacteria</taxon>
        <taxon>Pseudomonadati</taxon>
        <taxon>Pseudomonadota</taxon>
        <taxon>Alphaproteobacteria</taxon>
        <taxon>Rhodospirillales</taxon>
        <taxon>Magnetospirillaceae</taxon>
        <taxon>Paramagnetospirillum</taxon>
    </lineage>
</organism>
<accession>A0A0C2UFL5</accession>
<gene>
    <name evidence="1" type="ORF">CCC_03101</name>
</gene>
<reference evidence="1 2" key="1">
    <citation type="submission" date="2015-01" db="EMBL/GenBank/DDBJ databases">
        <title>Genome Sequence of Magnetospirillum magnetotacticum Strain MS-1.</title>
        <authorList>
            <person name="Marinov G.K."/>
            <person name="Smalley M.D."/>
            <person name="DeSalvo G."/>
        </authorList>
    </citation>
    <scope>NUCLEOTIDE SEQUENCE [LARGE SCALE GENOMIC DNA]</scope>
    <source>
        <strain evidence="1 2">MS-1</strain>
    </source>
</reference>
<dbReference type="AlphaFoldDB" id="A0A0C2UFL5"/>
<name>A0A0C2UFL5_PARME</name>
<dbReference type="EMBL" id="JXSL01000020">
    <property type="protein sequence ID" value="KIM00313.1"/>
    <property type="molecule type" value="Genomic_DNA"/>
</dbReference>